<dbReference type="EMBL" id="HF935336">
    <property type="protein sequence ID" value="CCX07173.1"/>
    <property type="molecule type" value="Genomic_DNA"/>
</dbReference>
<evidence type="ECO:0000313" key="3">
    <source>
        <dbReference type="Proteomes" id="UP000018144"/>
    </source>
</evidence>
<dbReference type="Proteomes" id="UP000018144">
    <property type="component" value="Unassembled WGS sequence"/>
</dbReference>
<accession>U4L4E2</accession>
<protein>
    <submittedName>
        <fullName evidence="2">Uncharacterized protein</fullName>
    </submittedName>
</protein>
<organism evidence="2 3">
    <name type="scientific">Pyronema omphalodes (strain CBS 100304)</name>
    <name type="common">Pyronema confluens</name>
    <dbReference type="NCBI Taxonomy" id="1076935"/>
    <lineage>
        <taxon>Eukaryota</taxon>
        <taxon>Fungi</taxon>
        <taxon>Dikarya</taxon>
        <taxon>Ascomycota</taxon>
        <taxon>Pezizomycotina</taxon>
        <taxon>Pezizomycetes</taxon>
        <taxon>Pezizales</taxon>
        <taxon>Pyronemataceae</taxon>
        <taxon>Pyronema</taxon>
    </lineage>
</organism>
<sequence length="150" mass="17706">MSYNRYQLRSSKAPGNSVSHTGLIPRSDPGWADLHRQYTESNNQYYEQQDYGIHHSDTTVREEQWRDPGWQYGQANNQYYEQQDYRESFKDDYALSQDAEIQHSDPRVREQQWKDLGWQYRNSHNSGGNCSKSSGNGNNSGARRYPWEKT</sequence>
<evidence type="ECO:0000256" key="1">
    <source>
        <dbReference type="SAM" id="MobiDB-lite"/>
    </source>
</evidence>
<keyword evidence="3" id="KW-1185">Reference proteome</keyword>
<feature type="region of interest" description="Disordered" evidence="1">
    <location>
        <begin position="115"/>
        <end position="150"/>
    </location>
</feature>
<dbReference type="AlphaFoldDB" id="U4L4E2"/>
<evidence type="ECO:0000313" key="2">
    <source>
        <dbReference type="EMBL" id="CCX07173.1"/>
    </source>
</evidence>
<feature type="compositionally biased region" description="Polar residues" evidence="1">
    <location>
        <begin position="1"/>
        <end position="20"/>
    </location>
</feature>
<name>U4L4E2_PYROM</name>
<proteinExistence type="predicted"/>
<feature type="compositionally biased region" description="Low complexity" evidence="1">
    <location>
        <begin position="122"/>
        <end position="141"/>
    </location>
</feature>
<reference evidence="2 3" key="1">
    <citation type="journal article" date="2013" name="PLoS Genet.">
        <title>The genome and development-dependent transcriptomes of Pyronema confluens: a window into fungal evolution.</title>
        <authorList>
            <person name="Traeger S."/>
            <person name="Altegoer F."/>
            <person name="Freitag M."/>
            <person name="Gabaldon T."/>
            <person name="Kempken F."/>
            <person name="Kumar A."/>
            <person name="Marcet-Houben M."/>
            <person name="Poggeler S."/>
            <person name="Stajich J.E."/>
            <person name="Nowrousian M."/>
        </authorList>
    </citation>
    <scope>NUCLEOTIDE SEQUENCE [LARGE SCALE GENOMIC DNA]</scope>
    <source>
        <strain evidence="3">CBS 100304</strain>
        <tissue evidence="2">Vegetative mycelium</tissue>
    </source>
</reference>
<feature type="region of interest" description="Disordered" evidence="1">
    <location>
        <begin position="1"/>
        <end position="30"/>
    </location>
</feature>
<gene>
    <name evidence="2" type="ORF">PCON_06760</name>
</gene>